<organism evidence="1 2">
    <name type="scientific">Deinococcus xinjiangensis</name>
    <dbReference type="NCBI Taxonomy" id="457454"/>
    <lineage>
        <taxon>Bacteria</taxon>
        <taxon>Thermotogati</taxon>
        <taxon>Deinococcota</taxon>
        <taxon>Deinococci</taxon>
        <taxon>Deinococcales</taxon>
        <taxon>Deinococcaceae</taxon>
        <taxon>Deinococcus</taxon>
    </lineage>
</organism>
<reference evidence="1 2" key="1">
    <citation type="submission" date="2024-02" db="EMBL/GenBank/DDBJ databases">
        <title>Deinococcus xinjiangensis NBRC 107630.</title>
        <authorList>
            <person name="Ichikawa N."/>
            <person name="Katano-Makiyama Y."/>
            <person name="Hidaka K."/>
        </authorList>
    </citation>
    <scope>NUCLEOTIDE SEQUENCE [LARGE SCALE GENOMIC DNA]</scope>
    <source>
        <strain evidence="1 2">NBRC 107630</strain>
    </source>
</reference>
<keyword evidence="2" id="KW-1185">Reference proteome</keyword>
<evidence type="ECO:0000313" key="2">
    <source>
        <dbReference type="Proteomes" id="UP001458946"/>
    </source>
</evidence>
<sequence>MRDELVRALLRGQDSAWGGLALMGGAQEVLDLQRDLLAALDREWVKVFLLGGCQDRFLLQSFEVLELNPVRTEGRRCARPLFGRRGRTCGSSAGRCPRC</sequence>
<name>A0ABP9VFT6_9DEIO</name>
<gene>
    <name evidence="1" type="ORF">Dxin01_03852</name>
</gene>
<comment type="caution">
    <text evidence="1">The sequence shown here is derived from an EMBL/GenBank/DDBJ whole genome shotgun (WGS) entry which is preliminary data.</text>
</comment>
<proteinExistence type="predicted"/>
<accession>A0ABP9VFT6</accession>
<dbReference type="Proteomes" id="UP001458946">
    <property type="component" value="Unassembled WGS sequence"/>
</dbReference>
<evidence type="ECO:0000313" key="1">
    <source>
        <dbReference type="EMBL" id="GAA5504084.1"/>
    </source>
</evidence>
<dbReference type="EMBL" id="BAABRN010000086">
    <property type="protein sequence ID" value="GAA5504084.1"/>
    <property type="molecule type" value="Genomic_DNA"/>
</dbReference>
<protein>
    <submittedName>
        <fullName evidence="1">Uncharacterized protein</fullName>
    </submittedName>
</protein>